<protein>
    <submittedName>
        <fullName evidence="1">16777_t:CDS:1</fullName>
    </submittedName>
</protein>
<dbReference type="EMBL" id="CAJVQB010069808">
    <property type="protein sequence ID" value="CAG8842679.1"/>
    <property type="molecule type" value="Genomic_DNA"/>
</dbReference>
<comment type="caution">
    <text evidence="1">The sequence shown here is derived from an EMBL/GenBank/DDBJ whole genome shotgun (WGS) entry which is preliminary data.</text>
</comment>
<evidence type="ECO:0000313" key="1">
    <source>
        <dbReference type="EMBL" id="CAG8842679.1"/>
    </source>
</evidence>
<dbReference type="Proteomes" id="UP000789901">
    <property type="component" value="Unassembled WGS sequence"/>
</dbReference>
<sequence>TSKKDWKNYAMLFQRSLKECQDLKKLKVAKMNNNTEKKLDHLWDIIHNAIVKAANQTLSKKKI</sequence>
<accession>A0ABN7WXD1</accession>
<organism evidence="1 2">
    <name type="scientific">Gigaspora margarita</name>
    <dbReference type="NCBI Taxonomy" id="4874"/>
    <lineage>
        <taxon>Eukaryota</taxon>
        <taxon>Fungi</taxon>
        <taxon>Fungi incertae sedis</taxon>
        <taxon>Mucoromycota</taxon>
        <taxon>Glomeromycotina</taxon>
        <taxon>Glomeromycetes</taxon>
        <taxon>Diversisporales</taxon>
        <taxon>Gigasporaceae</taxon>
        <taxon>Gigaspora</taxon>
    </lineage>
</organism>
<gene>
    <name evidence="1" type="ORF">GMARGA_LOCUS36117</name>
</gene>
<feature type="non-terminal residue" evidence="1">
    <location>
        <position position="1"/>
    </location>
</feature>
<proteinExistence type="predicted"/>
<name>A0ABN7WXD1_GIGMA</name>
<keyword evidence="2" id="KW-1185">Reference proteome</keyword>
<reference evidence="1 2" key="1">
    <citation type="submission" date="2021-06" db="EMBL/GenBank/DDBJ databases">
        <authorList>
            <person name="Kallberg Y."/>
            <person name="Tangrot J."/>
            <person name="Rosling A."/>
        </authorList>
    </citation>
    <scope>NUCLEOTIDE SEQUENCE [LARGE SCALE GENOMIC DNA]</scope>
    <source>
        <strain evidence="1 2">120-4 pot B 10/14</strain>
    </source>
</reference>
<evidence type="ECO:0000313" key="2">
    <source>
        <dbReference type="Proteomes" id="UP000789901"/>
    </source>
</evidence>